<feature type="domain" description="Integrase catalytic" evidence="2">
    <location>
        <begin position="114"/>
        <end position="289"/>
    </location>
</feature>
<protein>
    <submittedName>
        <fullName evidence="3">IS21 family transposase</fullName>
    </submittedName>
</protein>
<keyword evidence="4" id="KW-1185">Reference proteome</keyword>
<organism evidence="3 4">
    <name type="scientific">Variovorax rhizosphaerae</name>
    <dbReference type="NCBI Taxonomy" id="1836200"/>
    <lineage>
        <taxon>Bacteria</taxon>
        <taxon>Pseudomonadati</taxon>
        <taxon>Pseudomonadota</taxon>
        <taxon>Betaproteobacteria</taxon>
        <taxon>Burkholderiales</taxon>
        <taxon>Comamonadaceae</taxon>
        <taxon>Variovorax</taxon>
    </lineage>
</organism>
<reference evidence="3 4" key="1">
    <citation type="submission" date="2024-03" db="EMBL/GenBank/DDBJ databases">
        <title>Novel species of the genus Variovorax.</title>
        <authorList>
            <person name="Liu Q."/>
            <person name="Xin Y.-H."/>
        </authorList>
    </citation>
    <scope>NUCLEOTIDE SEQUENCE [LARGE SCALE GENOMIC DNA]</scope>
    <source>
        <strain evidence="3 4">KACC 18900</strain>
    </source>
</reference>
<dbReference type="SUPFAM" id="SSF53098">
    <property type="entry name" value="Ribonuclease H-like"/>
    <property type="match status" value="1"/>
</dbReference>
<comment type="caution">
    <text evidence="3">The sequence shown here is derived from an EMBL/GenBank/DDBJ whole genome shotgun (WGS) entry which is preliminary data.</text>
</comment>
<accession>A0ABU8WT58</accession>
<evidence type="ECO:0000313" key="4">
    <source>
        <dbReference type="Proteomes" id="UP001385892"/>
    </source>
</evidence>
<dbReference type="InterPro" id="IPR054353">
    <property type="entry name" value="IstA-like_C"/>
</dbReference>
<evidence type="ECO:0000313" key="3">
    <source>
        <dbReference type="EMBL" id="MEJ8850736.1"/>
    </source>
</evidence>
<dbReference type="Proteomes" id="UP001385892">
    <property type="component" value="Unassembled WGS sequence"/>
</dbReference>
<dbReference type="SUPFAM" id="SSF46689">
    <property type="entry name" value="Homeodomain-like"/>
    <property type="match status" value="1"/>
</dbReference>
<dbReference type="RefSeq" id="WP_340346173.1">
    <property type="nucleotide sequence ID" value="NZ_JBBKZT010000017.1"/>
</dbReference>
<dbReference type="PANTHER" id="PTHR35004">
    <property type="entry name" value="TRANSPOSASE RV3428C-RELATED"/>
    <property type="match status" value="1"/>
</dbReference>
<dbReference type="Pfam" id="PF00665">
    <property type="entry name" value="rve"/>
    <property type="match status" value="1"/>
</dbReference>
<dbReference type="EMBL" id="JBBKZT010000017">
    <property type="protein sequence ID" value="MEJ8850736.1"/>
    <property type="molecule type" value="Genomic_DNA"/>
</dbReference>
<dbReference type="Pfam" id="PF22483">
    <property type="entry name" value="Mu-transpos_C_2"/>
    <property type="match status" value="1"/>
</dbReference>
<dbReference type="InterPro" id="IPR009057">
    <property type="entry name" value="Homeodomain-like_sf"/>
</dbReference>
<dbReference type="InterPro" id="IPR001584">
    <property type="entry name" value="Integrase_cat-core"/>
</dbReference>
<gene>
    <name evidence="3" type="primary">istA</name>
    <name evidence="3" type="ORF">WKW82_29135</name>
</gene>
<evidence type="ECO:0000256" key="1">
    <source>
        <dbReference type="ARBA" id="ARBA00009277"/>
    </source>
</evidence>
<dbReference type="NCBIfam" id="NF033546">
    <property type="entry name" value="transpos_IS21"/>
    <property type="match status" value="1"/>
</dbReference>
<dbReference type="Gene3D" id="3.30.420.10">
    <property type="entry name" value="Ribonuclease H-like superfamily/Ribonuclease H"/>
    <property type="match status" value="1"/>
</dbReference>
<dbReference type="Pfam" id="PF13384">
    <property type="entry name" value="HTH_23"/>
    <property type="match status" value="1"/>
</dbReference>
<comment type="similarity">
    <text evidence="1">Belongs to the transposase IS21/IS408/IS1162 family.</text>
</comment>
<dbReference type="PROSITE" id="PS50994">
    <property type="entry name" value="INTEGRASE"/>
    <property type="match status" value="1"/>
</dbReference>
<evidence type="ECO:0000259" key="2">
    <source>
        <dbReference type="PROSITE" id="PS50994"/>
    </source>
</evidence>
<dbReference type="InterPro" id="IPR036397">
    <property type="entry name" value="RNaseH_sf"/>
</dbReference>
<dbReference type="PANTHER" id="PTHR35004:SF7">
    <property type="entry name" value="INTEGRASE PROTEIN"/>
    <property type="match status" value="1"/>
</dbReference>
<name>A0ABU8WT58_9BURK</name>
<dbReference type="InterPro" id="IPR012337">
    <property type="entry name" value="RNaseH-like_sf"/>
</dbReference>
<proteinExistence type="inferred from homology"/>
<sequence>MQAPEDVEAMLKLASLGWGAKRIASELGCSRNTVRRYLRQGGWQPYESPERPGRLDAHAEWLAAQFRQHRGNCDVVRQELARVHGVEVSLRTVERSVAHLRREVLAQSVATVRYETPPGHQLQIDFGTVRVPVADEPLKIHLFVATLGYSRRTFVAMFLHERQSAWLQGLEGAFRHFGGTTQEVLVDNARALVNEHDVKTREVRFNDRFHAFCRYWKVTPRACAPYRAQTKGKDERGVGYVKRNAIAGHRFTSTEHLEAHLARWMREVADVRVHGTTAEPPVQRFERDERHTLMPIAARAPFLQVRELTRRVHSDACIELDTNRYSVPWKFIGESVTVVVAERQVHVHYAGQEIACHAQNTDRRMTVIDRAHLVGIVGSNLVGVSWLGRPSVDHSLPPIQTPVPAELLRPLAEYESALGGRW</sequence>